<gene>
    <name evidence="1" type="ORF">EPICR_10170</name>
</gene>
<evidence type="ECO:0000313" key="1">
    <source>
        <dbReference type="EMBL" id="VEN72671.1"/>
    </source>
</evidence>
<proteinExistence type="predicted"/>
<dbReference type="EMBL" id="CAACVI010000001">
    <property type="protein sequence ID" value="VEN72671.1"/>
    <property type="molecule type" value="Genomic_DNA"/>
</dbReference>
<reference evidence="1" key="1">
    <citation type="submission" date="2019-01" db="EMBL/GenBank/DDBJ databases">
        <authorList>
            <consortium name="Genoscope - CEA"/>
            <person name="William W."/>
        </authorList>
    </citation>
    <scope>NUCLEOTIDE SEQUENCE</scope>
    <source>
        <strain evidence="1">CR-1</strain>
    </source>
</reference>
<protein>
    <submittedName>
        <fullName evidence="1">Uncharacterized protein</fullName>
    </submittedName>
</protein>
<sequence>MGELDQEKLSALLELKYHSVRDAVAELGGVPEIRDMFVGFQENLYAP</sequence>
<accession>A0A484HBJ1</accession>
<name>A0A484HBJ1_9BACT</name>
<dbReference type="AlphaFoldDB" id="A0A484HBJ1"/>
<organism evidence="1">
    <name type="scientific">uncultured Desulfobacteraceae bacterium</name>
    <dbReference type="NCBI Taxonomy" id="218296"/>
    <lineage>
        <taxon>Bacteria</taxon>
        <taxon>Pseudomonadati</taxon>
        <taxon>Thermodesulfobacteriota</taxon>
        <taxon>Desulfobacteria</taxon>
        <taxon>Desulfobacterales</taxon>
        <taxon>Desulfobacteraceae</taxon>
        <taxon>environmental samples</taxon>
    </lineage>
</organism>